<dbReference type="GO" id="GO:0042644">
    <property type="term" value="C:chloroplast nucleoid"/>
    <property type="evidence" value="ECO:0007669"/>
    <property type="project" value="TreeGrafter"/>
</dbReference>
<name>A0A830BWS2_9LAMI</name>
<dbReference type="Proteomes" id="UP000653305">
    <property type="component" value="Unassembled WGS sequence"/>
</dbReference>
<feature type="compositionally biased region" description="Basic and acidic residues" evidence="1">
    <location>
        <begin position="47"/>
        <end position="59"/>
    </location>
</feature>
<dbReference type="OrthoDB" id="239262at2759"/>
<evidence type="ECO:0000259" key="2">
    <source>
        <dbReference type="Pfam" id="PF02777"/>
    </source>
</evidence>
<dbReference type="EMBL" id="BMAC01000189">
    <property type="protein sequence ID" value="GFP89408.1"/>
    <property type="molecule type" value="Genomic_DNA"/>
</dbReference>
<organism evidence="3 4">
    <name type="scientific">Phtheirospermum japonicum</name>
    <dbReference type="NCBI Taxonomy" id="374723"/>
    <lineage>
        <taxon>Eukaryota</taxon>
        <taxon>Viridiplantae</taxon>
        <taxon>Streptophyta</taxon>
        <taxon>Embryophyta</taxon>
        <taxon>Tracheophyta</taxon>
        <taxon>Spermatophyta</taxon>
        <taxon>Magnoliopsida</taxon>
        <taxon>eudicotyledons</taxon>
        <taxon>Gunneridae</taxon>
        <taxon>Pentapetalae</taxon>
        <taxon>asterids</taxon>
        <taxon>lamiids</taxon>
        <taxon>Lamiales</taxon>
        <taxon>Orobanchaceae</taxon>
        <taxon>Orobanchaceae incertae sedis</taxon>
        <taxon>Phtheirospermum</taxon>
    </lineage>
</organism>
<dbReference type="PANTHER" id="PTHR42769">
    <property type="entry name" value="SUPEROXIDE DISMUTASE"/>
    <property type="match status" value="1"/>
</dbReference>
<dbReference type="InterPro" id="IPR019832">
    <property type="entry name" value="Mn/Fe_SOD_C"/>
</dbReference>
<keyword evidence="4" id="KW-1185">Reference proteome</keyword>
<dbReference type="InterPro" id="IPR036314">
    <property type="entry name" value="SOD_C_sf"/>
</dbReference>
<dbReference type="PANTHER" id="PTHR42769:SF3">
    <property type="entry name" value="SUPEROXIDE DISMUTASE [FE] 2, CHLOROPLASTIC"/>
    <property type="match status" value="1"/>
</dbReference>
<evidence type="ECO:0000313" key="4">
    <source>
        <dbReference type="Proteomes" id="UP000653305"/>
    </source>
</evidence>
<reference evidence="3" key="1">
    <citation type="submission" date="2020-07" db="EMBL/GenBank/DDBJ databases">
        <title>Ethylene signaling mediates host invasion by parasitic plants.</title>
        <authorList>
            <person name="Yoshida S."/>
        </authorList>
    </citation>
    <scope>NUCLEOTIDE SEQUENCE</scope>
    <source>
        <strain evidence="3">Okayama</strain>
    </source>
</reference>
<feature type="region of interest" description="Disordered" evidence="1">
    <location>
        <begin position="46"/>
        <end position="82"/>
    </location>
</feature>
<gene>
    <name evidence="3" type="ORF">PHJA_001084300</name>
</gene>
<dbReference type="Pfam" id="PF02777">
    <property type="entry name" value="Sod_Fe_C"/>
    <property type="match status" value="1"/>
</dbReference>
<evidence type="ECO:0000256" key="1">
    <source>
        <dbReference type="SAM" id="MobiDB-lite"/>
    </source>
</evidence>
<sequence>MEEFKFRHAYYLDFQNRRPDYISTFMEKLVSWDAVSSRLEAAQTLVAEREKEEERIKTDYEDEQALEARKMYSSDGDESEAD</sequence>
<protein>
    <submittedName>
        <fullName evidence="3">Pentatricopeptide repeat-containing protein at1g02060 chloroplastic</fullName>
    </submittedName>
</protein>
<dbReference type="Gene3D" id="3.55.40.20">
    <property type="entry name" value="Iron/manganese superoxide dismutase, C-terminal domain"/>
    <property type="match status" value="1"/>
</dbReference>
<comment type="caution">
    <text evidence="3">The sequence shown here is derived from an EMBL/GenBank/DDBJ whole genome shotgun (WGS) entry which is preliminary data.</text>
</comment>
<feature type="domain" description="Manganese/iron superoxide dismutase C-terminal" evidence="2">
    <location>
        <begin position="6"/>
        <end position="38"/>
    </location>
</feature>
<dbReference type="GO" id="GO:0004784">
    <property type="term" value="F:superoxide dismutase activity"/>
    <property type="evidence" value="ECO:0007669"/>
    <property type="project" value="InterPro"/>
</dbReference>
<accession>A0A830BWS2</accession>
<dbReference type="AlphaFoldDB" id="A0A830BWS2"/>
<evidence type="ECO:0000313" key="3">
    <source>
        <dbReference type="EMBL" id="GFP89408.1"/>
    </source>
</evidence>
<dbReference type="GO" id="GO:0046872">
    <property type="term" value="F:metal ion binding"/>
    <property type="evidence" value="ECO:0007669"/>
    <property type="project" value="InterPro"/>
</dbReference>
<proteinExistence type="predicted"/>
<dbReference type="SUPFAM" id="SSF54719">
    <property type="entry name" value="Fe,Mn superoxide dismutase (SOD), C-terminal domain"/>
    <property type="match status" value="1"/>
</dbReference>